<proteinExistence type="predicted"/>
<gene>
    <name evidence="1" type="ORF">BCR37DRAFT_218750</name>
</gene>
<organism evidence="1 2">
    <name type="scientific">Protomyces lactucae-debilis</name>
    <dbReference type="NCBI Taxonomy" id="2754530"/>
    <lineage>
        <taxon>Eukaryota</taxon>
        <taxon>Fungi</taxon>
        <taxon>Dikarya</taxon>
        <taxon>Ascomycota</taxon>
        <taxon>Taphrinomycotina</taxon>
        <taxon>Taphrinomycetes</taxon>
        <taxon>Taphrinales</taxon>
        <taxon>Protomycetaceae</taxon>
        <taxon>Protomyces</taxon>
    </lineage>
</organism>
<dbReference type="Proteomes" id="UP000193685">
    <property type="component" value="Unassembled WGS sequence"/>
</dbReference>
<evidence type="ECO:0008006" key="3">
    <source>
        <dbReference type="Google" id="ProtNLM"/>
    </source>
</evidence>
<keyword evidence="2" id="KW-1185">Reference proteome</keyword>
<dbReference type="SUPFAM" id="SSF52200">
    <property type="entry name" value="Toll/Interleukin receptor TIR domain"/>
    <property type="match status" value="1"/>
</dbReference>
<protein>
    <recommendedName>
        <fullName evidence="3">TIR domain-containing protein</fullName>
    </recommendedName>
</protein>
<accession>A0A1Y2FRZ8</accession>
<dbReference type="EMBL" id="MCFI01000003">
    <property type="protein sequence ID" value="ORY86357.1"/>
    <property type="molecule type" value="Genomic_DNA"/>
</dbReference>
<name>A0A1Y2FRZ8_PROLT</name>
<comment type="caution">
    <text evidence="1">The sequence shown here is derived from an EMBL/GenBank/DDBJ whole genome shotgun (WGS) entry which is preliminary data.</text>
</comment>
<reference evidence="1 2" key="1">
    <citation type="submission" date="2016-07" db="EMBL/GenBank/DDBJ databases">
        <title>Pervasive Adenine N6-methylation of Active Genes in Fungi.</title>
        <authorList>
            <consortium name="DOE Joint Genome Institute"/>
            <person name="Mondo S.J."/>
            <person name="Dannebaum R.O."/>
            <person name="Kuo R.C."/>
            <person name="Labutti K."/>
            <person name="Haridas S."/>
            <person name="Kuo A."/>
            <person name="Salamov A."/>
            <person name="Ahrendt S.R."/>
            <person name="Lipzen A."/>
            <person name="Sullivan W."/>
            <person name="Andreopoulos W.B."/>
            <person name="Clum A."/>
            <person name="Lindquist E."/>
            <person name="Daum C."/>
            <person name="Ramamoorthy G.K."/>
            <person name="Gryganskyi A."/>
            <person name="Culley D."/>
            <person name="Magnuson J.K."/>
            <person name="James T.Y."/>
            <person name="O'Malley M.A."/>
            <person name="Stajich J.E."/>
            <person name="Spatafora J.W."/>
            <person name="Visel A."/>
            <person name="Grigoriev I.V."/>
        </authorList>
    </citation>
    <scope>NUCLEOTIDE SEQUENCE [LARGE SCALE GENOMIC DNA]</scope>
    <source>
        <strain evidence="1 2">12-1054</strain>
    </source>
</reference>
<dbReference type="GeneID" id="63783045"/>
<sequence>MPRGKSTKNTLSIHCADGIIRTVIVCTLCIANNPKDMVHEFRNRNTLWNHTKKVHPSSLATAARPKTCAMLYRHSQAGKALAAFLQLQFEAKGVNVWRDVRNFQSSQDLKFEIRSQLAACDYAVVLLTSGDLDKCLSNKDDLFAWELRTCMEQFTDKTHMIMHQETFGQIVKDGSLTRTGLLAELSTVCEKRVILKWDTDFDLHLLADKVVRSDEHSKMDE</sequence>
<dbReference type="Gene3D" id="3.40.50.10140">
    <property type="entry name" value="Toll/interleukin-1 receptor homology (TIR) domain"/>
    <property type="match status" value="1"/>
</dbReference>
<evidence type="ECO:0000313" key="1">
    <source>
        <dbReference type="EMBL" id="ORY86357.1"/>
    </source>
</evidence>
<dbReference type="AlphaFoldDB" id="A0A1Y2FRZ8"/>
<dbReference type="InterPro" id="IPR035897">
    <property type="entry name" value="Toll_tir_struct_dom_sf"/>
</dbReference>
<dbReference type="RefSeq" id="XP_040727539.1">
    <property type="nucleotide sequence ID" value="XM_040866446.1"/>
</dbReference>
<evidence type="ECO:0000313" key="2">
    <source>
        <dbReference type="Proteomes" id="UP000193685"/>
    </source>
</evidence>